<dbReference type="InterPro" id="IPR029062">
    <property type="entry name" value="Class_I_gatase-like"/>
</dbReference>
<keyword evidence="1" id="KW-0346">Stress response</keyword>
<dbReference type="AlphaFoldDB" id="A0A495IIZ8"/>
<gene>
    <name evidence="5" type="ORF">C8E83_2828</name>
</gene>
<dbReference type="InterPro" id="IPR050325">
    <property type="entry name" value="Prot/Nucl_acid_deglycase"/>
</dbReference>
<dbReference type="GO" id="GO:0019243">
    <property type="term" value="P:methylglyoxal catabolic process to D-lactate via S-lactoyl-glutathione"/>
    <property type="evidence" value="ECO:0007669"/>
    <property type="project" value="TreeGrafter"/>
</dbReference>
<comment type="similarity">
    <text evidence="3">Belongs to the peptidase C56 family. HSP31-like subfamily.</text>
</comment>
<evidence type="ECO:0000256" key="3">
    <source>
        <dbReference type="ARBA" id="ARBA00038493"/>
    </source>
</evidence>
<evidence type="ECO:0000259" key="4">
    <source>
        <dbReference type="Pfam" id="PF01965"/>
    </source>
</evidence>
<dbReference type="RefSeq" id="WP_121370448.1">
    <property type="nucleotide sequence ID" value="NZ_RBKS01000001.1"/>
</dbReference>
<dbReference type="PANTHER" id="PTHR48094">
    <property type="entry name" value="PROTEIN/NUCLEIC ACID DEGLYCASE DJ-1-RELATED"/>
    <property type="match status" value="1"/>
</dbReference>
<dbReference type="PANTHER" id="PTHR48094:SF11">
    <property type="entry name" value="GLUTATHIONE-INDEPENDENT GLYOXALASE HSP31-RELATED"/>
    <property type="match status" value="1"/>
</dbReference>
<dbReference type="Pfam" id="PF01965">
    <property type="entry name" value="DJ-1_PfpI"/>
    <property type="match status" value="1"/>
</dbReference>
<evidence type="ECO:0000313" key="5">
    <source>
        <dbReference type="EMBL" id="RKR75680.1"/>
    </source>
</evidence>
<dbReference type="OrthoDB" id="9792284at2"/>
<dbReference type="Proteomes" id="UP000280008">
    <property type="component" value="Unassembled WGS sequence"/>
</dbReference>
<keyword evidence="5" id="KW-0645">Protease</keyword>
<dbReference type="InterPro" id="IPR002818">
    <property type="entry name" value="DJ-1/PfpI"/>
</dbReference>
<protein>
    <submittedName>
        <fullName evidence="5">Putative intracellular protease/amidase</fullName>
    </submittedName>
</protein>
<dbReference type="EMBL" id="RBKS01000001">
    <property type="protein sequence ID" value="RKR75680.1"/>
    <property type="molecule type" value="Genomic_DNA"/>
</dbReference>
<organism evidence="5 6">
    <name type="scientific">Frondihabitans australicus</name>
    <dbReference type="NCBI Taxonomy" id="386892"/>
    <lineage>
        <taxon>Bacteria</taxon>
        <taxon>Bacillati</taxon>
        <taxon>Actinomycetota</taxon>
        <taxon>Actinomycetes</taxon>
        <taxon>Micrococcales</taxon>
        <taxon>Microbacteriaceae</taxon>
        <taxon>Frondihabitans</taxon>
    </lineage>
</organism>
<dbReference type="GO" id="GO:0005737">
    <property type="term" value="C:cytoplasm"/>
    <property type="evidence" value="ECO:0007669"/>
    <property type="project" value="TreeGrafter"/>
</dbReference>
<feature type="domain" description="DJ-1/PfpI" evidence="4">
    <location>
        <begin position="26"/>
        <end position="229"/>
    </location>
</feature>
<keyword evidence="6" id="KW-1185">Reference proteome</keyword>
<keyword evidence="2" id="KW-0456">Lyase</keyword>
<reference evidence="5 6" key="1">
    <citation type="submission" date="2018-10" db="EMBL/GenBank/DDBJ databases">
        <title>Sequencing the genomes of 1000 actinobacteria strains.</title>
        <authorList>
            <person name="Klenk H.-P."/>
        </authorList>
    </citation>
    <scope>NUCLEOTIDE SEQUENCE [LARGE SCALE GENOMIC DNA]</scope>
    <source>
        <strain evidence="5 6">DSM 17894</strain>
    </source>
</reference>
<proteinExistence type="inferred from homology"/>
<sequence>MSSVLLVVSSANVWTLKDGSKHPTGFWASEFIEPHRVFTEAGFDVTIASPAGIAPTVDEFSLAPAMNNDDADAIQAQRDYLAALGTELTSPVALESVNPDDYDAVYVAGGHGPMEDLADNPTIGAIYAALAPQKGKVVAAVCHGVGALLPAKATDGSWIFAGRKITGFTDEEETALGFGDKAPWLLETRLRGAGADFVGGPAFGPHVIVDGNLVTGQNPASARPSAEAVVTALAALASQAAR</sequence>
<dbReference type="CDD" id="cd03141">
    <property type="entry name" value="GATase1_Hsp31_like"/>
    <property type="match status" value="1"/>
</dbReference>
<dbReference type="GO" id="GO:0008233">
    <property type="term" value="F:peptidase activity"/>
    <property type="evidence" value="ECO:0007669"/>
    <property type="project" value="UniProtKB-KW"/>
</dbReference>
<accession>A0A495IIZ8</accession>
<name>A0A495IIZ8_9MICO</name>
<evidence type="ECO:0000256" key="1">
    <source>
        <dbReference type="ARBA" id="ARBA00023016"/>
    </source>
</evidence>
<dbReference type="GO" id="GO:0019172">
    <property type="term" value="F:glyoxalase III activity"/>
    <property type="evidence" value="ECO:0007669"/>
    <property type="project" value="TreeGrafter"/>
</dbReference>
<keyword evidence="5" id="KW-0378">Hydrolase</keyword>
<evidence type="ECO:0000313" key="6">
    <source>
        <dbReference type="Proteomes" id="UP000280008"/>
    </source>
</evidence>
<dbReference type="GO" id="GO:0006508">
    <property type="term" value="P:proteolysis"/>
    <property type="evidence" value="ECO:0007669"/>
    <property type="project" value="UniProtKB-KW"/>
</dbReference>
<dbReference type="SUPFAM" id="SSF52317">
    <property type="entry name" value="Class I glutamine amidotransferase-like"/>
    <property type="match status" value="1"/>
</dbReference>
<dbReference type="Gene3D" id="3.40.50.880">
    <property type="match status" value="1"/>
</dbReference>
<evidence type="ECO:0000256" key="2">
    <source>
        <dbReference type="ARBA" id="ARBA00023239"/>
    </source>
</evidence>
<comment type="caution">
    <text evidence="5">The sequence shown here is derived from an EMBL/GenBank/DDBJ whole genome shotgun (WGS) entry which is preliminary data.</text>
</comment>